<dbReference type="Pfam" id="PF05272">
    <property type="entry name" value="VapE-like_dom"/>
    <property type="match status" value="1"/>
</dbReference>
<evidence type="ECO:0000259" key="1">
    <source>
        <dbReference type="Pfam" id="PF05272"/>
    </source>
</evidence>
<dbReference type="Gene3D" id="3.40.1360.10">
    <property type="match status" value="1"/>
</dbReference>
<dbReference type="Proteomes" id="UP000185860">
    <property type="component" value="Unassembled WGS sequence"/>
</dbReference>
<dbReference type="EMBL" id="MRCE01000008">
    <property type="protein sequence ID" value="OKH38336.1"/>
    <property type="molecule type" value="Genomic_DNA"/>
</dbReference>
<comment type="caution">
    <text evidence="2">The sequence shown here is derived from an EMBL/GenBank/DDBJ whole genome shotgun (WGS) entry which is preliminary data.</text>
</comment>
<reference evidence="2 3" key="1">
    <citation type="submission" date="2016-11" db="EMBL/GenBank/DDBJ databases">
        <title>Draft Genome Sequences of Nine Cyanobacterial Strains from Diverse Habitats.</title>
        <authorList>
            <person name="Zhu T."/>
            <person name="Hou S."/>
            <person name="Lu X."/>
            <person name="Hess W.R."/>
        </authorList>
    </citation>
    <scope>NUCLEOTIDE SEQUENCE [LARGE SCALE GENOMIC DNA]</scope>
    <source>
        <strain evidence="2 3">IAM M-71</strain>
    </source>
</reference>
<dbReference type="PANTHER" id="PTHR34985:SF1">
    <property type="entry name" value="SLR0554 PROTEIN"/>
    <property type="match status" value="1"/>
</dbReference>
<dbReference type="OrthoDB" id="9763644at2"/>
<protein>
    <recommendedName>
        <fullName evidence="1">Virulence-associated protein E-like domain-containing protein</fullName>
    </recommendedName>
</protein>
<dbReference type="STRING" id="454136.NIES2119_09880"/>
<evidence type="ECO:0000313" key="2">
    <source>
        <dbReference type="EMBL" id="OKH38336.1"/>
    </source>
</evidence>
<accession>A0A1U7IM20</accession>
<dbReference type="InterPro" id="IPR034154">
    <property type="entry name" value="TOPRIM_DnaG/twinkle"/>
</dbReference>
<proteinExistence type="predicted"/>
<feature type="domain" description="Virulence-associated protein E-like" evidence="1">
    <location>
        <begin position="359"/>
        <end position="574"/>
    </location>
</feature>
<evidence type="ECO:0000313" key="3">
    <source>
        <dbReference type="Proteomes" id="UP000185860"/>
    </source>
</evidence>
<dbReference type="RefSeq" id="WP_073593303.1">
    <property type="nucleotide sequence ID" value="NZ_MRCE01000008.1"/>
</dbReference>
<dbReference type="InterPro" id="IPR007936">
    <property type="entry name" value="VapE-like_dom"/>
</dbReference>
<dbReference type="PANTHER" id="PTHR34985">
    <property type="entry name" value="SLR0554 PROTEIN"/>
    <property type="match status" value="1"/>
</dbReference>
<organism evidence="2 3">
    <name type="scientific">[Phormidium ambiguum] IAM M-71</name>
    <dbReference type="NCBI Taxonomy" id="454136"/>
    <lineage>
        <taxon>Bacteria</taxon>
        <taxon>Bacillati</taxon>
        <taxon>Cyanobacteriota</taxon>
        <taxon>Cyanophyceae</taxon>
        <taxon>Oscillatoriophycideae</taxon>
        <taxon>Aerosakkonematales</taxon>
        <taxon>Aerosakkonemataceae</taxon>
        <taxon>Floridanema</taxon>
    </lineage>
</organism>
<gene>
    <name evidence="2" type="ORF">NIES2119_09880</name>
</gene>
<sequence length="956" mass="109275">MLNHVSKTNPCPHCGKPDWCYSLNDLTVCKRDAEPAQGWYKTTKTDSDGSFYYAPEQPKKKVRPKGTRYWVYLETFTKKPLVRVCRTDDGEGGKPNRWQERWNEKTKKWVKGLTGISRDEISVYRYHEIRQAIKDKQPIFIVEGEPCADALWDLGLAATTNIGGSGKWTETDTDDLAGAEQIILCPDRDKPGLKHMEEIAENFPAAKWLYAYPDSPFWEPGRIAESKGLDVADWIGDFNLKADDILKAVEPKRKFAQPKIKTENESDEEDKEQKFNSKTNAKLHFIRNKIGNKLSYNLLKKYIEYNRNPLVDELDDQGGAKLFIAEELDIDVSDGDGLAILNKIAKENSYHPVLDYLESCYQKYGTDNSILDNFAFRYFGSSDPLHQTYITKHLIASCKRAFEPGCKYDTILILQGKTGLRKSTFFKVLHGEEFFTDSVTGTEEKDSLMILARYWCCEYGEFEAITRKKEKEELKRFLSRDTDDYRAPYARVCKPHPRSFVFAGTANRDDFLQDETGSRRYMPIPVGVYTIPIETLRAERDRIWGAAMALYRAGVSCELSREEMEIQKVLNEDFSQVDPWQDAISAYVEERKSEFIPTTQILEKAIGLDVAQMDVMANRRANAVMMILGWKRCRRRIQSGSIPWGWVWPDPQEDIKIAEDLEQAVERIQQEVQQAAPVVPQEDTVETCVGWVKAVVADNDTETAGHIKVVLQDICAEKPEFRGAIWENLDAKEREVFRQLTTPKIDDSAESESANYENEMLAKDMEKALAKGLKIGDRVRYTLENLVTEGELISDVYPGKGEPLAHAKIKYDDGTELVVQVRFLEKIDAIAQQTIAEEKAIAHPPYKVGDSIIINKKHKVSAGKHYVIAEVQENGWVQCEQGTVGALFHEEFFNVLIPEKTILKALKHKDHDFWNKSTLNQGKLEAVIRKDGKYWARVTCKRSIEMFNLEAVEVIG</sequence>
<dbReference type="CDD" id="cd01029">
    <property type="entry name" value="TOPRIM_primases"/>
    <property type="match status" value="1"/>
</dbReference>
<name>A0A1U7IM20_9CYAN</name>
<dbReference type="AlphaFoldDB" id="A0A1U7IM20"/>